<evidence type="ECO:0000313" key="3">
    <source>
        <dbReference type="EMBL" id="CAE1172257.1"/>
    </source>
</evidence>
<dbReference type="Proteomes" id="UP000597762">
    <property type="component" value="Unassembled WGS sequence"/>
</dbReference>
<protein>
    <submittedName>
        <fullName evidence="3">Transmembrane protein 185B,Transmembrane protein 185-like,Transmembrane protein 185A</fullName>
    </submittedName>
</protein>
<reference evidence="3" key="1">
    <citation type="submission" date="2021-01" db="EMBL/GenBank/DDBJ databases">
        <authorList>
            <person name="Li R."/>
            <person name="Bekaert M."/>
        </authorList>
    </citation>
    <scope>NUCLEOTIDE SEQUENCE</scope>
    <source>
        <strain evidence="3">Farmed</strain>
    </source>
</reference>
<dbReference type="Pfam" id="PF10269">
    <property type="entry name" value="Tmemb_185A"/>
    <property type="match status" value="1"/>
</dbReference>
<feature type="transmembrane region" description="Helical" evidence="2">
    <location>
        <begin position="343"/>
        <end position="365"/>
    </location>
</feature>
<dbReference type="InterPro" id="IPR019396">
    <property type="entry name" value="TM_Fragile-X-F-assoc"/>
</dbReference>
<feature type="transmembrane region" description="Helical" evidence="2">
    <location>
        <begin position="309"/>
        <end position="331"/>
    </location>
</feature>
<dbReference type="OrthoDB" id="72976at2759"/>
<feature type="transmembrane region" description="Helical" evidence="2">
    <location>
        <begin position="442"/>
        <end position="462"/>
    </location>
</feature>
<keyword evidence="2" id="KW-0472">Membrane</keyword>
<sequence>MIYVKDDCFAYRMPMNSEEDWYATGITGMHRKCRNAKCSGAADELRKYRIKWSFTEDARTLQDDNISTSTPRNYKPSSSPTPVTSANANEYSGRYPALTPSSYKSSSTPMPSHQHTRPTAAVNYKTSTPPRQTTVVIPNCYRYSIAVVTVAPPTPPFSPRLCLHCSPTSILPLDPLLFSRLPHSFFFFVLFFTPPSFSLIFLSPTFLPSFLYSLSSLQQGSSADVCQDVMAMNLRNLFQDFNPSQFLVFSSLLIFSTLFALRLDGTIQWSYWVVFLPIWLWKVMVVAGASVGSYIWWRNPQYRIEGDGYVQYKAMVICTGMHLLLLMFEILACDNLESRNHSWILVFIPLMFMSVVSIGICIWAVKNERSFEMELFCAVNILQFIFLALKLDKIILWNWVIVFIPIWIVMCVAMIGVLYRIILTIILMKSPDLIPEQRRGNLSSAIGYSFLVIPLLIFEILLANRLDGDHHLKYAAITVPLLISLLTLICMAFGCKGGNHWWFGIRKDFCQFLLGVFPLLQEYGNISYSLQSDEADSDESSSGISKLDTLGSKASVIEEQPRIVVPIISIETPD</sequence>
<dbReference type="PANTHER" id="PTHR13568:SF6">
    <property type="entry name" value="TRANSMEMBRANE PROTEIN 185A"/>
    <property type="match status" value="1"/>
</dbReference>
<dbReference type="PANTHER" id="PTHR13568">
    <property type="entry name" value="FAM11A, B PROTEIN"/>
    <property type="match status" value="1"/>
</dbReference>
<dbReference type="EMBL" id="CAHIKZ030000401">
    <property type="protein sequence ID" value="CAE1172257.1"/>
    <property type="molecule type" value="Genomic_DNA"/>
</dbReference>
<name>A0A812B8A1_ACAPH</name>
<gene>
    <name evidence="3" type="ORF">SPHA_11978</name>
</gene>
<keyword evidence="2 3" id="KW-0812">Transmembrane</keyword>
<comment type="caution">
    <text evidence="3">The sequence shown here is derived from an EMBL/GenBank/DDBJ whole genome shotgun (WGS) entry which is preliminary data.</text>
</comment>
<dbReference type="AlphaFoldDB" id="A0A812B8A1"/>
<keyword evidence="2" id="KW-1133">Transmembrane helix</keyword>
<feature type="transmembrane region" description="Helical" evidence="2">
    <location>
        <begin position="396"/>
        <end position="422"/>
    </location>
</feature>
<keyword evidence="4" id="KW-1185">Reference proteome</keyword>
<feature type="transmembrane region" description="Helical" evidence="2">
    <location>
        <begin position="185"/>
        <end position="207"/>
    </location>
</feature>
<organism evidence="3 4">
    <name type="scientific">Acanthosepion pharaonis</name>
    <name type="common">Pharaoh cuttlefish</name>
    <name type="synonym">Sepia pharaonis</name>
    <dbReference type="NCBI Taxonomy" id="158019"/>
    <lineage>
        <taxon>Eukaryota</taxon>
        <taxon>Metazoa</taxon>
        <taxon>Spiralia</taxon>
        <taxon>Lophotrochozoa</taxon>
        <taxon>Mollusca</taxon>
        <taxon>Cephalopoda</taxon>
        <taxon>Coleoidea</taxon>
        <taxon>Decapodiformes</taxon>
        <taxon>Sepiida</taxon>
        <taxon>Sepiina</taxon>
        <taxon>Sepiidae</taxon>
        <taxon>Acanthosepion</taxon>
    </lineage>
</organism>
<accession>A0A812B8A1</accession>
<evidence type="ECO:0000256" key="2">
    <source>
        <dbReference type="SAM" id="Phobius"/>
    </source>
</evidence>
<feature type="transmembrane region" description="Helical" evidence="2">
    <location>
        <begin position="244"/>
        <end position="261"/>
    </location>
</feature>
<feature type="region of interest" description="Disordered" evidence="1">
    <location>
        <begin position="63"/>
        <end position="94"/>
    </location>
</feature>
<feature type="transmembrane region" description="Helical" evidence="2">
    <location>
        <begin position="474"/>
        <end position="494"/>
    </location>
</feature>
<evidence type="ECO:0000313" key="4">
    <source>
        <dbReference type="Proteomes" id="UP000597762"/>
    </source>
</evidence>
<evidence type="ECO:0000256" key="1">
    <source>
        <dbReference type="SAM" id="MobiDB-lite"/>
    </source>
</evidence>
<feature type="transmembrane region" description="Helical" evidence="2">
    <location>
        <begin position="273"/>
        <end position="297"/>
    </location>
</feature>
<proteinExistence type="predicted"/>
<feature type="compositionally biased region" description="Polar residues" evidence="1">
    <location>
        <begin position="63"/>
        <end position="90"/>
    </location>
</feature>